<comment type="caution">
    <text evidence="3">The sequence shown here is derived from an EMBL/GenBank/DDBJ whole genome shotgun (WGS) entry which is preliminary data.</text>
</comment>
<evidence type="ECO:0000256" key="1">
    <source>
        <dbReference type="SAM" id="MobiDB-lite"/>
    </source>
</evidence>
<reference evidence="3 4" key="1">
    <citation type="journal article" date="2019" name="Anaerobe">
        <title>Detection of Robinsoniella peoriensis in multiple bone samples of a trauma patient.</title>
        <authorList>
            <person name="Schrottner P."/>
            <person name="Hartwich K."/>
            <person name="Bunk B."/>
            <person name="Schober I."/>
            <person name="Helbig S."/>
            <person name="Rudolph W.W."/>
            <person name="Gunzer F."/>
        </authorList>
    </citation>
    <scope>NUCLEOTIDE SEQUENCE [LARGE SCALE GENOMIC DNA]</scope>
    <source>
        <strain evidence="3 4">DSM 106044</strain>
    </source>
</reference>
<dbReference type="PROSITE" id="PS51257">
    <property type="entry name" value="PROKAR_LIPOPROTEIN"/>
    <property type="match status" value="1"/>
</dbReference>
<dbReference type="STRING" id="180332.GCA_000797495_03894"/>
<accession>A0A4U8Q7T9</accession>
<organism evidence="3 4">
    <name type="scientific">Robinsoniella peoriensis</name>
    <dbReference type="NCBI Taxonomy" id="180332"/>
    <lineage>
        <taxon>Bacteria</taxon>
        <taxon>Bacillati</taxon>
        <taxon>Bacillota</taxon>
        <taxon>Clostridia</taxon>
        <taxon>Lachnospirales</taxon>
        <taxon>Lachnospiraceae</taxon>
        <taxon>Robinsoniella</taxon>
    </lineage>
</organism>
<dbReference type="Gene3D" id="2.50.20.20">
    <property type="match status" value="1"/>
</dbReference>
<feature type="region of interest" description="Disordered" evidence="1">
    <location>
        <begin position="275"/>
        <end position="294"/>
    </location>
</feature>
<dbReference type="InterPro" id="IPR046720">
    <property type="entry name" value="DUF6612"/>
</dbReference>
<feature type="signal peptide" evidence="2">
    <location>
        <begin position="1"/>
        <end position="23"/>
    </location>
</feature>
<keyword evidence="4" id="KW-1185">Reference proteome</keyword>
<evidence type="ECO:0008006" key="5">
    <source>
        <dbReference type="Google" id="ProtNLM"/>
    </source>
</evidence>
<sequence length="294" mass="32565">MKKKLWKRGCVVLGGGILAFSMAGCGKVTSETLLKSMSENMSKEENYKLDMIMDLQAGGSVQGITLDIKMNMDMGMKVNTNPQVIYGEGAISLDMLGMNQEMNMQMYTAKDGDNTVSYSKLDEGEWQKEISGDIDEMIKSYDFGEVQKLAGDLELEEKTQDVDGVECYALKGTLDGEALETMIKAALSIMDDSTKLMGEADWTKMELPVEIYISKKEKKPVKMSLDMKSMMLESMKGSDTGEVDVEFKCDKCTFDLKFGSFGEVEKITVPDEVINSAVEKEADPDTEKETDLVA</sequence>
<dbReference type="Pfam" id="PF20316">
    <property type="entry name" value="DUF6612"/>
    <property type="match status" value="1"/>
</dbReference>
<dbReference type="Proteomes" id="UP000306509">
    <property type="component" value="Unassembled WGS sequence"/>
</dbReference>
<feature type="compositionally biased region" description="Basic and acidic residues" evidence="1">
    <location>
        <begin position="278"/>
        <end position="294"/>
    </location>
</feature>
<gene>
    <name evidence="3" type="ORF">DSM106044_02204</name>
</gene>
<evidence type="ECO:0000313" key="4">
    <source>
        <dbReference type="Proteomes" id="UP000306509"/>
    </source>
</evidence>
<feature type="chain" id="PRO_5039355424" description="Lipoprotein" evidence="2">
    <location>
        <begin position="24"/>
        <end position="294"/>
    </location>
</feature>
<evidence type="ECO:0000256" key="2">
    <source>
        <dbReference type="SAM" id="SignalP"/>
    </source>
</evidence>
<name>A0A4U8Q7T9_9FIRM</name>
<dbReference type="EMBL" id="QGQD01000045">
    <property type="protein sequence ID" value="TLD01002.1"/>
    <property type="molecule type" value="Genomic_DNA"/>
</dbReference>
<proteinExistence type="predicted"/>
<evidence type="ECO:0000313" key="3">
    <source>
        <dbReference type="EMBL" id="TLD01002.1"/>
    </source>
</evidence>
<protein>
    <recommendedName>
        <fullName evidence="5">Lipoprotein</fullName>
    </recommendedName>
</protein>
<dbReference type="AlphaFoldDB" id="A0A4U8Q7T9"/>
<keyword evidence="2" id="KW-0732">Signal</keyword>
<dbReference type="RefSeq" id="WP_138002439.1">
    <property type="nucleotide sequence ID" value="NZ_QGQD01000045.1"/>
</dbReference>